<evidence type="ECO:0000313" key="8">
    <source>
        <dbReference type="EMBL" id="HJD39457.1"/>
    </source>
</evidence>
<keyword evidence="6" id="KW-0411">Iron-sulfur</keyword>
<evidence type="ECO:0000256" key="2">
    <source>
        <dbReference type="ARBA" id="ARBA00022485"/>
    </source>
</evidence>
<dbReference type="InterPro" id="IPR050377">
    <property type="entry name" value="Radical_SAM_PqqE_MftC-like"/>
</dbReference>
<dbReference type="InterPro" id="IPR007197">
    <property type="entry name" value="rSAM"/>
</dbReference>
<dbReference type="InterPro" id="IPR013785">
    <property type="entry name" value="Aldolase_TIM"/>
</dbReference>
<dbReference type="SFLD" id="SFLDG01067">
    <property type="entry name" value="SPASM/twitch_domain_containing"/>
    <property type="match status" value="1"/>
</dbReference>
<evidence type="ECO:0000259" key="7">
    <source>
        <dbReference type="PROSITE" id="PS51918"/>
    </source>
</evidence>
<dbReference type="GO" id="GO:0051539">
    <property type="term" value="F:4 iron, 4 sulfur cluster binding"/>
    <property type="evidence" value="ECO:0007669"/>
    <property type="project" value="UniProtKB-KW"/>
</dbReference>
<dbReference type="EMBL" id="DWUX01000103">
    <property type="protein sequence ID" value="HJD39457.1"/>
    <property type="molecule type" value="Genomic_DNA"/>
</dbReference>
<dbReference type="Pfam" id="PF04055">
    <property type="entry name" value="Radical_SAM"/>
    <property type="match status" value="1"/>
</dbReference>
<keyword evidence="2" id="KW-0004">4Fe-4S</keyword>
<reference evidence="8" key="2">
    <citation type="submission" date="2021-04" db="EMBL/GenBank/DDBJ databases">
        <authorList>
            <person name="Gilroy R."/>
        </authorList>
    </citation>
    <scope>NUCLEOTIDE SEQUENCE</scope>
    <source>
        <strain evidence="8">ChiW19-6364</strain>
    </source>
</reference>
<proteinExistence type="predicted"/>
<keyword evidence="4" id="KW-0479">Metal-binding</keyword>
<dbReference type="InterPro" id="IPR017200">
    <property type="entry name" value="PqqE-like"/>
</dbReference>
<dbReference type="CDD" id="cd01335">
    <property type="entry name" value="Radical_SAM"/>
    <property type="match status" value="1"/>
</dbReference>
<evidence type="ECO:0000256" key="3">
    <source>
        <dbReference type="ARBA" id="ARBA00022691"/>
    </source>
</evidence>
<evidence type="ECO:0000256" key="5">
    <source>
        <dbReference type="ARBA" id="ARBA00023004"/>
    </source>
</evidence>
<dbReference type="GO" id="GO:0003824">
    <property type="term" value="F:catalytic activity"/>
    <property type="evidence" value="ECO:0007669"/>
    <property type="project" value="InterPro"/>
</dbReference>
<evidence type="ECO:0000256" key="6">
    <source>
        <dbReference type="ARBA" id="ARBA00023014"/>
    </source>
</evidence>
<dbReference type="PANTHER" id="PTHR11228">
    <property type="entry name" value="RADICAL SAM DOMAIN PROTEIN"/>
    <property type="match status" value="1"/>
</dbReference>
<dbReference type="SFLD" id="SFLDS00029">
    <property type="entry name" value="Radical_SAM"/>
    <property type="match status" value="1"/>
</dbReference>
<feature type="domain" description="Radical SAM core" evidence="7">
    <location>
        <begin position="11"/>
        <end position="237"/>
    </location>
</feature>
<dbReference type="InterPro" id="IPR023885">
    <property type="entry name" value="4Fe4S-binding_SPASM_dom"/>
</dbReference>
<protein>
    <submittedName>
        <fullName evidence="8">Radical SAM protein</fullName>
    </submittedName>
</protein>
<evidence type="ECO:0000313" key="9">
    <source>
        <dbReference type="Proteomes" id="UP000823850"/>
    </source>
</evidence>
<keyword evidence="5" id="KW-0408">Iron</keyword>
<gene>
    <name evidence="8" type="ORF">H9913_05465</name>
</gene>
<sequence>MEEHLLTEMPKRYPIDGTFELTVRCNLHCKMCLFRHDDSENAEIIGKELTTEQWIDMAKQAAEAGTLNLLITGGEPMLRPDFCEIWEKINQFGFFLQLYTNATLVTPEVMAVLRKYPPHVIGITVYGSTPEIYEKVTGCGEAFYKMCSGVQELMTLPSAIQFRTTIIKDNFEDVRNIENLISEKFHWNGIVNEPRCVLPPVRGGASKACEVRLEPEDNVKLMFRRGIDYVKEQVGERKFDINNLEVRAVPRKKEEDKKSRFSFTLFGCDAGMKSYTISWDGKLLGCQTLGDFQTDALHDGLKKAWKDFPFTVKFPELNEKCSNCSIARYCETCYASRLAETGSLNGWPEYQCRDAHEIARLVNGGKFYEKV</sequence>
<name>A0A9D2R7W6_9FIRM</name>
<accession>A0A9D2R7W6</accession>
<dbReference type="SUPFAM" id="SSF102114">
    <property type="entry name" value="Radical SAM enzymes"/>
    <property type="match status" value="1"/>
</dbReference>
<dbReference type="AlphaFoldDB" id="A0A9D2R7W6"/>
<organism evidence="8 9">
    <name type="scientific">Candidatus Blautia stercoripullorum</name>
    <dbReference type="NCBI Taxonomy" id="2838502"/>
    <lineage>
        <taxon>Bacteria</taxon>
        <taxon>Bacillati</taxon>
        <taxon>Bacillota</taxon>
        <taxon>Clostridia</taxon>
        <taxon>Lachnospirales</taxon>
        <taxon>Lachnospiraceae</taxon>
        <taxon>Blautia</taxon>
    </lineage>
</organism>
<dbReference type="PANTHER" id="PTHR11228:SF7">
    <property type="entry name" value="PQQA PEPTIDE CYCLASE"/>
    <property type="match status" value="1"/>
</dbReference>
<comment type="cofactor">
    <cofactor evidence="1">
        <name>[4Fe-4S] cluster</name>
        <dbReference type="ChEBI" id="CHEBI:49883"/>
    </cofactor>
</comment>
<keyword evidence="3" id="KW-0949">S-adenosyl-L-methionine</keyword>
<dbReference type="GO" id="GO:0046872">
    <property type="term" value="F:metal ion binding"/>
    <property type="evidence" value="ECO:0007669"/>
    <property type="project" value="UniProtKB-KW"/>
</dbReference>
<dbReference type="InterPro" id="IPR058240">
    <property type="entry name" value="rSAM_sf"/>
</dbReference>
<evidence type="ECO:0000256" key="1">
    <source>
        <dbReference type="ARBA" id="ARBA00001966"/>
    </source>
</evidence>
<dbReference type="PROSITE" id="PS51918">
    <property type="entry name" value="RADICAL_SAM"/>
    <property type="match status" value="1"/>
</dbReference>
<dbReference type="Proteomes" id="UP000823850">
    <property type="component" value="Unassembled WGS sequence"/>
</dbReference>
<evidence type="ECO:0000256" key="4">
    <source>
        <dbReference type="ARBA" id="ARBA00022723"/>
    </source>
</evidence>
<dbReference type="NCBIfam" id="TIGR04085">
    <property type="entry name" value="rSAM_more_4Fe4S"/>
    <property type="match status" value="1"/>
</dbReference>
<comment type="caution">
    <text evidence="8">The sequence shown here is derived from an EMBL/GenBank/DDBJ whole genome shotgun (WGS) entry which is preliminary data.</text>
</comment>
<reference evidence="8" key="1">
    <citation type="journal article" date="2021" name="PeerJ">
        <title>Extensive microbial diversity within the chicken gut microbiome revealed by metagenomics and culture.</title>
        <authorList>
            <person name="Gilroy R."/>
            <person name="Ravi A."/>
            <person name="Getino M."/>
            <person name="Pursley I."/>
            <person name="Horton D.L."/>
            <person name="Alikhan N.F."/>
            <person name="Baker D."/>
            <person name="Gharbi K."/>
            <person name="Hall N."/>
            <person name="Watson M."/>
            <person name="Adriaenssens E.M."/>
            <person name="Foster-Nyarko E."/>
            <person name="Jarju S."/>
            <person name="Secka A."/>
            <person name="Antonio M."/>
            <person name="Oren A."/>
            <person name="Chaudhuri R.R."/>
            <person name="La Ragione R."/>
            <person name="Hildebrand F."/>
            <person name="Pallen M.J."/>
        </authorList>
    </citation>
    <scope>NUCLEOTIDE SEQUENCE</scope>
    <source>
        <strain evidence="8">ChiW19-6364</strain>
    </source>
</reference>
<dbReference type="Gene3D" id="3.20.20.70">
    <property type="entry name" value="Aldolase class I"/>
    <property type="match status" value="1"/>
</dbReference>
<dbReference type="PIRSF" id="PIRSF037420">
    <property type="entry name" value="PQQ_syn_pqqE"/>
    <property type="match status" value="1"/>
</dbReference>